<evidence type="ECO:0000259" key="3">
    <source>
        <dbReference type="Pfam" id="PF01612"/>
    </source>
</evidence>
<dbReference type="Proteomes" id="UP000280104">
    <property type="component" value="Chromosome II"/>
</dbReference>
<dbReference type="PANTHER" id="PTHR13620:SF121">
    <property type="entry name" value="EMB|CAB82946.1-RELATED"/>
    <property type="match status" value="1"/>
</dbReference>
<name>A0A7H4LHF9_WHEAT</name>
<dbReference type="InterPro" id="IPR036397">
    <property type="entry name" value="RNaseH_sf"/>
</dbReference>
<accession>A0A7H4LHF9</accession>
<dbReference type="SUPFAM" id="SSF53098">
    <property type="entry name" value="Ribonuclease H-like"/>
    <property type="match status" value="1"/>
</dbReference>
<gene>
    <name evidence="4" type="ORF">CAMPLR22A2D_LOCUS2657</name>
</gene>
<evidence type="ECO:0000256" key="1">
    <source>
        <dbReference type="ARBA" id="ARBA00022722"/>
    </source>
</evidence>
<dbReference type="Gene3D" id="3.30.420.10">
    <property type="entry name" value="Ribonuclease H-like superfamily/Ribonuclease H"/>
    <property type="match status" value="1"/>
</dbReference>
<dbReference type="InterPro" id="IPR051132">
    <property type="entry name" value="3-5_Exonuclease_domain"/>
</dbReference>
<protein>
    <recommendedName>
        <fullName evidence="3">3'-5' exonuclease domain-containing protein</fullName>
    </recommendedName>
</protein>
<dbReference type="PANTHER" id="PTHR13620">
    <property type="entry name" value="3-5 EXONUCLEASE"/>
    <property type="match status" value="1"/>
</dbReference>
<dbReference type="AlphaFoldDB" id="A0A7H4LHF9"/>
<dbReference type="Pfam" id="PF01612">
    <property type="entry name" value="DNA_pol_A_exo1"/>
    <property type="match status" value="1"/>
</dbReference>
<reference evidence="4 5" key="1">
    <citation type="submission" date="2018-05" db="EMBL/GenBank/DDBJ databases">
        <authorList>
            <person name="Thind KAUR A."/>
        </authorList>
    </citation>
    <scope>NUCLEOTIDE SEQUENCE [LARGE SCALE GENOMIC DNA]</scope>
</reference>
<evidence type="ECO:0000313" key="5">
    <source>
        <dbReference type="Proteomes" id="UP000280104"/>
    </source>
</evidence>
<keyword evidence="2" id="KW-0378">Hydrolase</keyword>
<feature type="domain" description="3'-5' exonuclease" evidence="3">
    <location>
        <begin position="8"/>
        <end position="167"/>
    </location>
</feature>
<sequence>MEQFLAENKYQVVGFDLEYTMGHAGHDQKVAVTQLCVRHDILVYHYHLATTPCKHFSRFINSSDYSFTAVDTTNDLKALKVSGLKCPNLVNIQRHYKVWGSDKNKPNSLVDLASAIIDPYYAKMKEESNKDKNAWHGVWHERLDEQHVKYAAMDAYTSYEMYRQIVEMRNYLLPDPDEGSSHI</sequence>
<dbReference type="EMBL" id="LS480641">
    <property type="protein sequence ID" value="SPT18047.1"/>
    <property type="molecule type" value="Genomic_DNA"/>
</dbReference>
<dbReference type="InterPro" id="IPR012337">
    <property type="entry name" value="RNaseH-like_sf"/>
</dbReference>
<dbReference type="InterPro" id="IPR002562">
    <property type="entry name" value="3'-5'_exonuclease_dom"/>
</dbReference>
<dbReference type="GO" id="GO:0003676">
    <property type="term" value="F:nucleic acid binding"/>
    <property type="evidence" value="ECO:0007669"/>
    <property type="project" value="InterPro"/>
</dbReference>
<dbReference type="GO" id="GO:0006139">
    <property type="term" value="P:nucleobase-containing compound metabolic process"/>
    <property type="evidence" value="ECO:0007669"/>
    <property type="project" value="InterPro"/>
</dbReference>
<dbReference type="GO" id="GO:0008408">
    <property type="term" value="F:3'-5' exonuclease activity"/>
    <property type="evidence" value="ECO:0007669"/>
    <property type="project" value="InterPro"/>
</dbReference>
<organism evidence="4 5">
    <name type="scientific">Triticum aestivum</name>
    <name type="common">Wheat</name>
    <dbReference type="NCBI Taxonomy" id="4565"/>
    <lineage>
        <taxon>Eukaryota</taxon>
        <taxon>Viridiplantae</taxon>
        <taxon>Streptophyta</taxon>
        <taxon>Embryophyta</taxon>
        <taxon>Tracheophyta</taxon>
        <taxon>Spermatophyta</taxon>
        <taxon>Magnoliopsida</taxon>
        <taxon>Liliopsida</taxon>
        <taxon>Poales</taxon>
        <taxon>Poaceae</taxon>
        <taxon>BOP clade</taxon>
        <taxon>Pooideae</taxon>
        <taxon>Triticodae</taxon>
        <taxon>Triticeae</taxon>
        <taxon>Triticinae</taxon>
        <taxon>Triticum</taxon>
    </lineage>
</organism>
<evidence type="ECO:0000313" key="4">
    <source>
        <dbReference type="EMBL" id="SPT18047.1"/>
    </source>
</evidence>
<proteinExistence type="predicted"/>
<evidence type="ECO:0000256" key="2">
    <source>
        <dbReference type="ARBA" id="ARBA00022801"/>
    </source>
</evidence>
<keyword evidence="1" id="KW-0540">Nuclease</keyword>